<dbReference type="Proteomes" id="UP000240760">
    <property type="component" value="Unassembled WGS sequence"/>
</dbReference>
<reference evidence="2 3" key="1">
    <citation type="submission" date="2016-07" db="EMBL/GenBank/DDBJ databases">
        <title>Multiple horizontal gene transfer events from other fungi enriched the ability of initially mycotrophic Trichoderma (Ascomycota) to feed on dead plant biomass.</title>
        <authorList>
            <consortium name="DOE Joint Genome Institute"/>
            <person name="Aerts A."/>
            <person name="Atanasova L."/>
            <person name="Chenthamara K."/>
            <person name="Zhang J."/>
            <person name="Grujic M."/>
            <person name="Henrissat B."/>
            <person name="Kuo A."/>
            <person name="Salamov A."/>
            <person name="Lipzen A."/>
            <person name="Labutti K."/>
            <person name="Barry K."/>
            <person name="Miao Y."/>
            <person name="Rahimi M.J."/>
            <person name="Shen Q."/>
            <person name="Grigoriev I.V."/>
            <person name="Kubicek C.P."/>
            <person name="Druzhinina I.S."/>
        </authorList>
    </citation>
    <scope>NUCLEOTIDE SEQUENCE [LARGE SCALE GENOMIC DNA]</scope>
    <source>
        <strain evidence="2 3">ATCC 18648</strain>
    </source>
</reference>
<sequence>MVKTSRSGDGLTPSGKGNGGNASSTSNCARPEGGRVGDVSCKHAREHKHKHEARSSRSGGVEPRMKLSGGDQKEGLWEGQDLKVRDQRPERGENPEGSCSTTNVCVLGSNEEAAGGRRGQLSWLECGIEEPMQASLTSSELAQRRSQVPKQQGRGRRRGRGCRAGDVSFCSGREKQESDFEEMDRKRRKGALELSDN</sequence>
<feature type="region of interest" description="Disordered" evidence="1">
    <location>
        <begin position="1"/>
        <end position="103"/>
    </location>
</feature>
<evidence type="ECO:0000313" key="2">
    <source>
        <dbReference type="EMBL" id="PTB80479.1"/>
    </source>
</evidence>
<keyword evidence="3" id="KW-1185">Reference proteome</keyword>
<proteinExistence type="predicted"/>
<evidence type="ECO:0000256" key="1">
    <source>
        <dbReference type="SAM" id="MobiDB-lite"/>
    </source>
</evidence>
<feature type="compositionally biased region" description="Basic and acidic residues" evidence="1">
    <location>
        <begin position="71"/>
        <end position="94"/>
    </location>
</feature>
<name>A0A2T4CFZ3_TRILO</name>
<evidence type="ECO:0000313" key="3">
    <source>
        <dbReference type="Proteomes" id="UP000240760"/>
    </source>
</evidence>
<accession>A0A2T4CFZ3</accession>
<feature type="compositionally biased region" description="Polar residues" evidence="1">
    <location>
        <begin position="135"/>
        <end position="150"/>
    </location>
</feature>
<feature type="compositionally biased region" description="Basic and acidic residues" evidence="1">
    <location>
        <begin position="32"/>
        <end position="43"/>
    </location>
</feature>
<protein>
    <submittedName>
        <fullName evidence="2">Uncharacterized protein</fullName>
    </submittedName>
</protein>
<dbReference type="AlphaFoldDB" id="A0A2T4CFZ3"/>
<gene>
    <name evidence="2" type="ORF">M440DRAFT_1127574</name>
</gene>
<feature type="region of interest" description="Disordered" evidence="1">
    <location>
        <begin position="135"/>
        <end position="197"/>
    </location>
</feature>
<organism evidence="2 3">
    <name type="scientific">Trichoderma longibrachiatum ATCC 18648</name>
    <dbReference type="NCBI Taxonomy" id="983965"/>
    <lineage>
        <taxon>Eukaryota</taxon>
        <taxon>Fungi</taxon>
        <taxon>Dikarya</taxon>
        <taxon>Ascomycota</taxon>
        <taxon>Pezizomycotina</taxon>
        <taxon>Sordariomycetes</taxon>
        <taxon>Hypocreomycetidae</taxon>
        <taxon>Hypocreales</taxon>
        <taxon>Hypocreaceae</taxon>
        <taxon>Trichoderma</taxon>
    </lineage>
</organism>
<dbReference type="EMBL" id="KZ679127">
    <property type="protein sequence ID" value="PTB80479.1"/>
    <property type="molecule type" value="Genomic_DNA"/>
</dbReference>